<dbReference type="EMBL" id="JAJVDC020000292">
    <property type="protein sequence ID" value="KAL1615841.1"/>
    <property type="molecule type" value="Genomic_DNA"/>
</dbReference>
<accession>A0ABR3SB19</accession>
<comment type="caution">
    <text evidence="1">The sequence shown here is derived from an EMBL/GenBank/DDBJ whole genome shotgun (WGS) entry which is preliminary data.</text>
</comment>
<proteinExistence type="predicted"/>
<gene>
    <name evidence="1" type="ORF">SLS56_011663</name>
</gene>
<dbReference type="Proteomes" id="UP001521116">
    <property type="component" value="Unassembled WGS sequence"/>
</dbReference>
<evidence type="ECO:0000313" key="2">
    <source>
        <dbReference type="Proteomes" id="UP001521116"/>
    </source>
</evidence>
<keyword evidence="2" id="KW-1185">Reference proteome</keyword>
<sequence length="152" mass="17288">MASSSLNSIPLVVIGYARKIAEIFMPPLYEDTPYVMIACMDLAETKKPYQYTPHNLAVVLHNLFPRPKALVVGIAVDPSFMEEMDNVWQEYVESVLKKETDGDSWKSNAIVHLSKTHYVDPKVVGKPPKDIGWEAEMFRQLDAVFRPGENQY</sequence>
<name>A0ABR3SB19_9PEZI</name>
<protein>
    <submittedName>
        <fullName evidence="1">Uncharacterized protein</fullName>
    </submittedName>
</protein>
<reference evidence="1 2" key="1">
    <citation type="submission" date="2024-02" db="EMBL/GenBank/DDBJ databases">
        <title>De novo assembly and annotation of 12 fungi associated with fruit tree decline syndrome in Ontario, Canada.</title>
        <authorList>
            <person name="Sulman M."/>
            <person name="Ellouze W."/>
            <person name="Ilyukhin E."/>
        </authorList>
    </citation>
    <scope>NUCLEOTIDE SEQUENCE [LARGE SCALE GENOMIC DNA]</scope>
    <source>
        <strain evidence="1 2">M1-105</strain>
    </source>
</reference>
<evidence type="ECO:0000313" key="1">
    <source>
        <dbReference type="EMBL" id="KAL1615841.1"/>
    </source>
</evidence>
<organism evidence="1 2">
    <name type="scientific">Neofusicoccum ribis</name>
    <dbReference type="NCBI Taxonomy" id="45134"/>
    <lineage>
        <taxon>Eukaryota</taxon>
        <taxon>Fungi</taxon>
        <taxon>Dikarya</taxon>
        <taxon>Ascomycota</taxon>
        <taxon>Pezizomycotina</taxon>
        <taxon>Dothideomycetes</taxon>
        <taxon>Dothideomycetes incertae sedis</taxon>
        <taxon>Botryosphaeriales</taxon>
        <taxon>Botryosphaeriaceae</taxon>
        <taxon>Neofusicoccum</taxon>
    </lineage>
</organism>